<evidence type="ECO:0000256" key="4">
    <source>
        <dbReference type="ARBA" id="ARBA00011988"/>
    </source>
</evidence>
<comment type="similarity">
    <text evidence="3 15">Belongs to the protein kinase superfamily. KdkA/RfaP family.</text>
</comment>
<feature type="domain" description="Protein kinase" evidence="16">
    <location>
        <begin position="1"/>
        <end position="237"/>
    </location>
</feature>
<evidence type="ECO:0000256" key="6">
    <source>
        <dbReference type="ARBA" id="ARBA00022519"/>
    </source>
</evidence>
<evidence type="ECO:0000256" key="1">
    <source>
        <dbReference type="ARBA" id="ARBA00004515"/>
    </source>
</evidence>
<keyword evidence="7 15" id="KW-0808">Transferase</keyword>
<comment type="catalytic activity">
    <reaction evidence="14 15">
        <text>an alpha-Kdo-(2-&gt;6)-lipid IVA + ATP = a 4-O-phospho-alpha-Kdo-(2-&gt;6)-lipid IVA + ADP + H(+)</text>
        <dbReference type="Rhea" id="RHEA:74271"/>
        <dbReference type="ChEBI" id="CHEBI:15378"/>
        <dbReference type="ChEBI" id="CHEBI:30616"/>
        <dbReference type="ChEBI" id="CHEBI:176428"/>
        <dbReference type="ChEBI" id="CHEBI:193140"/>
        <dbReference type="ChEBI" id="CHEBI:456216"/>
        <dbReference type="EC" id="2.7.1.166"/>
    </reaction>
</comment>
<evidence type="ECO:0000256" key="15">
    <source>
        <dbReference type="HAMAP-Rule" id="MF_00521"/>
    </source>
</evidence>
<keyword evidence="5 15" id="KW-1003">Cell membrane</keyword>
<evidence type="ECO:0000256" key="12">
    <source>
        <dbReference type="ARBA" id="ARBA00023136"/>
    </source>
</evidence>
<keyword evidence="18" id="KW-1185">Reference proteome</keyword>
<dbReference type="Gene3D" id="1.10.510.10">
    <property type="entry name" value="Transferase(Phosphotransferase) domain 1"/>
    <property type="match status" value="1"/>
</dbReference>
<dbReference type="NCBIfam" id="NF002475">
    <property type="entry name" value="PRK01723.1"/>
    <property type="match status" value="1"/>
</dbReference>
<dbReference type="PROSITE" id="PS50011">
    <property type="entry name" value="PROTEIN_KINASE_DOM"/>
    <property type="match status" value="1"/>
</dbReference>
<name>A0ABP8HV43_9GAMM</name>
<sequence length="237" mass="28016">MKIQQVDKNRYLVATKKYRDKVSKDWFDPQQLQQNDDIIGQSVGRSTTYFFEKNGKGFVLRRYFRGGLLSKWVEDSYFFLGIRKTRAYREQAMLKKMRKLGLPVPKPVALLVTKAGLIYRASIIIRLIEQSQDLFHILRERALTESEWVAVGALIRQFHDQGVYHSDLNIHNIMMNDEGKLWLIDFDKGRFVEPNASNLESNLSRLKRSLEKESKKWPQFHWRNPDWDLLMKGYASE</sequence>
<keyword evidence="12 15" id="KW-0472">Membrane</keyword>
<dbReference type="RefSeq" id="WP_223577148.1">
    <property type="nucleotide sequence ID" value="NZ_BAABFU010000001.1"/>
</dbReference>
<dbReference type="EC" id="2.7.1.166" evidence="4 15"/>
<dbReference type="GO" id="GO:0016301">
    <property type="term" value="F:kinase activity"/>
    <property type="evidence" value="ECO:0007669"/>
    <property type="project" value="UniProtKB-KW"/>
</dbReference>
<keyword evidence="8 15" id="KW-0547">Nucleotide-binding</keyword>
<evidence type="ECO:0000256" key="10">
    <source>
        <dbReference type="ARBA" id="ARBA00022840"/>
    </source>
</evidence>
<keyword evidence="10 15" id="KW-0067">ATP-binding</keyword>
<keyword evidence="9 15" id="KW-0418">Kinase</keyword>
<evidence type="ECO:0000256" key="11">
    <source>
        <dbReference type="ARBA" id="ARBA00022985"/>
    </source>
</evidence>
<evidence type="ECO:0000256" key="13">
    <source>
        <dbReference type="ARBA" id="ARBA00029511"/>
    </source>
</evidence>
<keyword evidence="11 15" id="KW-0448">Lipopolysaccharide biosynthesis</keyword>
<evidence type="ECO:0000256" key="9">
    <source>
        <dbReference type="ARBA" id="ARBA00022777"/>
    </source>
</evidence>
<gene>
    <name evidence="15" type="primary">kdkA</name>
    <name evidence="17" type="ORF">GCM10023150_05250</name>
</gene>
<evidence type="ECO:0000256" key="7">
    <source>
        <dbReference type="ARBA" id="ARBA00022679"/>
    </source>
</evidence>
<dbReference type="InterPro" id="IPR011009">
    <property type="entry name" value="Kinase-like_dom_sf"/>
</dbReference>
<comment type="caution">
    <text evidence="17">The sequence shown here is derived from an EMBL/GenBank/DDBJ whole genome shotgun (WGS) entry which is preliminary data.</text>
</comment>
<dbReference type="InterPro" id="IPR000719">
    <property type="entry name" value="Prot_kinase_dom"/>
</dbReference>
<evidence type="ECO:0000256" key="3">
    <source>
        <dbReference type="ARBA" id="ARBA00010327"/>
    </source>
</evidence>
<evidence type="ECO:0000313" key="18">
    <source>
        <dbReference type="Proteomes" id="UP001501294"/>
    </source>
</evidence>
<evidence type="ECO:0000256" key="2">
    <source>
        <dbReference type="ARBA" id="ARBA00004713"/>
    </source>
</evidence>
<comment type="pathway">
    <text evidence="2 15">Bacterial outer membrane biogenesis; LPS core biosynthesis.</text>
</comment>
<reference evidence="18" key="1">
    <citation type="journal article" date="2019" name="Int. J. Syst. Evol. Microbiol.">
        <title>The Global Catalogue of Microorganisms (GCM) 10K type strain sequencing project: providing services to taxonomists for standard genome sequencing and annotation.</title>
        <authorList>
            <consortium name="The Broad Institute Genomics Platform"/>
            <consortium name="The Broad Institute Genome Sequencing Center for Infectious Disease"/>
            <person name="Wu L."/>
            <person name="Ma J."/>
        </authorList>
    </citation>
    <scope>NUCLEOTIDE SEQUENCE [LARGE SCALE GENOMIC DNA]</scope>
    <source>
        <strain evidence="18">JCM 17727</strain>
    </source>
</reference>
<evidence type="ECO:0000259" key="16">
    <source>
        <dbReference type="PROSITE" id="PS50011"/>
    </source>
</evidence>
<dbReference type="HAMAP" id="MF_00521">
    <property type="entry name" value="KDO_kinase"/>
    <property type="match status" value="1"/>
</dbReference>
<feature type="active site" evidence="15">
    <location>
        <position position="167"/>
    </location>
</feature>
<dbReference type="Proteomes" id="UP001501294">
    <property type="component" value="Unassembled WGS sequence"/>
</dbReference>
<accession>A0ABP8HV43</accession>
<evidence type="ECO:0000256" key="5">
    <source>
        <dbReference type="ARBA" id="ARBA00022475"/>
    </source>
</evidence>
<dbReference type="SUPFAM" id="SSF56112">
    <property type="entry name" value="Protein kinase-like (PK-like)"/>
    <property type="match status" value="1"/>
</dbReference>
<keyword evidence="6 15" id="KW-0997">Cell inner membrane</keyword>
<evidence type="ECO:0000313" key="17">
    <source>
        <dbReference type="EMBL" id="GAA4345143.1"/>
    </source>
</evidence>
<evidence type="ECO:0000256" key="8">
    <source>
        <dbReference type="ARBA" id="ARBA00022741"/>
    </source>
</evidence>
<dbReference type="EMBL" id="BAABFU010000001">
    <property type="protein sequence ID" value="GAA4345143.1"/>
    <property type="molecule type" value="Genomic_DNA"/>
</dbReference>
<evidence type="ECO:0000256" key="14">
    <source>
        <dbReference type="ARBA" id="ARBA00034417"/>
    </source>
</evidence>
<dbReference type="Pfam" id="PF06293">
    <property type="entry name" value="Kdo"/>
    <property type="match status" value="1"/>
</dbReference>
<comment type="function">
    <text evidence="15">Catalyzes the ATP-dependent phosphorylation of the 3-deoxy-D-manno-octulosonic acid (Kdo) residue in Kdo-lipid IV(A) at the 4-OH position.</text>
</comment>
<dbReference type="InterPro" id="IPR022826">
    <property type="entry name" value="KDO_kinase"/>
</dbReference>
<comment type="subcellular location">
    <subcellularLocation>
        <location evidence="1 15">Cell inner membrane</location>
        <topology evidence="1 15">Peripheral membrane protein</topology>
        <orientation evidence="1 15">Cytoplasmic side</orientation>
    </subcellularLocation>
</comment>
<organism evidence="17 18">
    <name type="scientific">Kangiella taiwanensis</name>
    <dbReference type="NCBI Taxonomy" id="1079179"/>
    <lineage>
        <taxon>Bacteria</taxon>
        <taxon>Pseudomonadati</taxon>
        <taxon>Pseudomonadota</taxon>
        <taxon>Gammaproteobacteria</taxon>
        <taxon>Kangiellales</taxon>
        <taxon>Kangiellaceae</taxon>
        <taxon>Kangiella</taxon>
    </lineage>
</organism>
<protein>
    <recommendedName>
        <fullName evidence="13 15">3-deoxy-D-manno-octulosonic acid kinase</fullName>
        <shortName evidence="15">Kdo kinase</shortName>
        <ecNumber evidence="4 15">2.7.1.166</ecNumber>
    </recommendedName>
</protein>
<proteinExistence type="inferred from homology"/>